<reference evidence="2 3" key="1">
    <citation type="submission" date="2016-04" db="EMBL/GenBank/DDBJ databases">
        <title>Genome sequence of Methanobrevibacter filiformis DSM 11501.</title>
        <authorList>
            <person name="Poehlein A."/>
            <person name="Seedorf H."/>
            <person name="Daniel R."/>
        </authorList>
    </citation>
    <scope>NUCLEOTIDE SEQUENCE [LARGE SCALE GENOMIC DNA]</scope>
    <source>
        <strain evidence="2 3">DSM 11501</strain>
    </source>
</reference>
<name>A0A166BSD9_9EURY</name>
<organism evidence="2 3">
    <name type="scientific">Methanobrevibacter filiformis</name>
    <dbReference type="NCBI Taxonomy" id="55758"/>
    <lineage>
        <taxon>Archaea</taxon>
        <taxon>Methanobacteriati</taxon>
        <taxon>Methanobacteriota</taxon>
        <taxon>Methanomada group</taxon>
        <taxon>Methanobacteria</taxon>
        <taxon>Methanobacteriales</taxon>
        <taxon>Methanobacteriaceae</taxon>
        <taxon>Methanobrevibacter</taxon>
    </lineage>
</organism>
<protein>
    <submittedName>
        <fullName evidence="2">Transposase zinc-ribbon domain protein</fullName>
    </submittedName>
</protein>
<gene>
    <name evidence="2" type="ORF">MBFIL_09780</name>
</gene>
<dbReference type="AlphaFoldDB" id="A0A166BSD9"/>
<evidence type="ECO:0000313" key="2">
    <source>
        <dbReference type="EMBL" id="KZX13762.1"/>
    </source>
</evidence>
<dbReference type="OrthoDB" id="86086at2157"/>
<accession>A0A166BSD9</accession>
<dbReference type="Pfam" id="PF12760">
    <property type="entry name" value="Zn_ribbon_IS1595"/>
    <property type="match status" value="1"/>
</dbReference>
<proteinExistence type="predicted"/>
<dbReference type="Proteomes" id="UP000077066">
    <property type="component" value="Unassembled WGS sequence"/>
</dbReference>
<keyword evidence="3" id="KW-1185">Reference proteome</keyword>
<sequence>MVSDSMLYSCSLPDEEYSISLFRKIRWADGVFCPKCHSFHVEKRGPQGRIHRYQCKNCGNNFNDFTNTIFHRSQVPIGIIFYILFNMNKTTTALAKETGHTRLTISRIKNMLKEK</sequence>
<dbReference type="PATRIC" id="fig|55758.3.peg.1122"/>
<dbReference type="RefSeq" id="WP_066972058.1">
    <property type="nucleotide sequence ID" value="NZ_LWMT01000199.1"/>
</dbReference>
<evidence type="ECO:0000259" key="1">
    <source>
        <dbReference type="Pfam" id="PF12760"/>
    </source>
</evidence>
<comment type="caution">
    <text evidence="2">The sequence shown here is derived from an EMBL/GenBank/DDBJ whole genome shotgun (WGS) entry which is preliminary data.</text>
</comment>
<evidence type="ECO:0000313" key="3">
    <source>
        <dbReference type="Proteomes" id="UP000077066"/>
    </source>
</evidence>
<feature type="domain" description="Transposase zinc-ribbon" evidence="1">
    <location>
        <begin position="13"/>
        <end position="60"/>
    </location>
</feature>
<dbReference type="EMBL" id="LWMT01000199">
    <property type="protein sequence ID" value="KZX13762.1"/>
    <property type="molecule type" value="Genomic_DNA"/>
</dbReference>
<dbReference type="STRING" id="55758.MBFIL_09780"/>
<dbReference type="InterPro" id="IPR024442">
    <property type="entry name" value="Transposase_Zn_ribbon"/>
</dbReference>